<dbReference type="CDD" id="cd00592">
    <property type="entry name" value="HTH_MerR-like"/>
    <property type="match status" value="1"/>
</dbReference>
<name>A0A382JTR5_9ZZZZ</name>
<dbReference type="EMBL" id="UINC01075947">
    <property type="protein sequence ID" value="SVC14633.1"/>
    <property type="molecule type" value="Genomic_DNA"/>
</dbReference>
<dbReference type="Gene3D" id="1.10.1660.10">
    <property type="match status" value="1"/>
</dbReference>
<evidence type="ECO:0000313" key="2">
    <source>
        <dbReference type="EMBL" id="SVC14633.1"/>
    </source>
</evidence>
<dbReference type="SUPFAM" id="SSF46955">
    <property type="entry name" value="Putative DNA-binding domain"/>
    <property type="match status" value="1"/>
</dbReference>
<proteinExistence type="predicted"/>
<gene>
    <name evidence="2" type="ORF">METZ01_LOCUS267487</name>
</gene>
<dbReference type="GO" id="GO:0003677">
    <property type="term" value="F:DNA binding"/>
    <property type="evidence" value="ECO:0007669"/>
    <property type="project" value="InterPro"/>
</dbReference>
<evidence type="ECO:0000259" key="1">
    <source>
        <dbReference type="PROSITE" id="PS50937"/>
    </source>
</evidence>
<protein>
    <recommendedName>
        <fullName evidence="1">HTH merR-type domain-containing protein</fullName>
    </recommendedName>
</protein>
<dbReference type="InterPro" id="IPR000551">
    <property type="entry name" value="MerR-type_HTH_dom"/>
</dbReference>
<dbReference type="InterPro" id="IPR009061">
    <property type="entry name" value="DNA-bd_dom_put_sf"/>
</dbReference>
<feature type="domain" description="HTH merR-type" evidence="1">
    <location>
        <begin position="23"/>
        <end position="50"/>
    </location>
</feature>
<dbReference type="Pfam" id="PF00376">
    <property type="entry name" value="MerR"/>
    <property type="match status" value="1"/>
</dbReference>
<dbReference type="GO" id="GO:0006355">
    <property type="term" value="P:regulation of DNA-templated transcription"/>
    <property type="evidence" value="ECO:0007669"/>
    <property type="project" value="InterPro"/>
</dbReference>
<accession>A0A382JTR5</accession>
<reference evidence="2" key="1">
    <citation type="submission" date="2018-05" db="EMBL/GenBank/DDBJ databases">
        <authorList>
            <person name="Lanie J.A."/>
            <person name="Ng W.-L."/>
            <person name="Kazmierczak K.M."/>
            <person name="Andrzejewski T.M."/>
            <person name="Davidsen T.M."/>
            <person name="Wayne K.J."/>
            <person name="Tettelin H."/>
            <person name="Glass J.I."/>
            <person name="Rusch D."/>
            <person name="Podicherti R."/>
            <person name="Tsui H.-C.T."/>
            <person name="Winkler M.E."/>
        </authorList>
    </citation>
    <scope>NUCLEOTIDE SEQUENCE</scope>
</reference>
<sequence length="50" mass="5769">MSEQELFNISQVCENLIGEFPELTVSKIRYLESQGLISPLRTESGYRKFS</sequence>
<dbReference type="PROSITE" id="PS50937">
    <property type="entry name" value="HTH_MERR_2"/>
    <property type="match status" value="1"/>
</dbReference>
<dbReference type="AlphaFoldDB" id="A0A382JTR5"/>
<feature type="non-terminal residue" evidence="2">
    <location>
        <position position="50"/>
    </location>
</feature>
<organism evidence="2">
    <name type="scientific">marine metagenome</name>
    <dbReference type="NCBI Taxonomy" id="408172"/>
    <lineage>
        <taxon>unclassified sequences</taxon>
        <taxon>metagenomes</taxon>
        <taxon>ecological metagenomes</taxon>
    </lineage>
</organism>